<name>A0AAV4RHI8_9ARAC</name>
<proteinExistence type="predicted"/>
<keyword evidence="1" id="KW-0812">Transmembrane</keyword>
<accession>A0AAV4RHI8</accession>
<protein>
    <submittedName>
        <fullName evidence="2">Uncharacterized protein</fullName>
    </submittedName>
</protein>
<dbReference type="EMBL" id="BPLQ01006056">
    <property type="protein sequence ID" value="GIY19602.1"/>
    <property type="molecule type" value="Genomic_DNA"/>
</dbReference>
<keyword evidence="1" id="KW-1133">Transmembrane helix</keyword>
<evidence type="ECO:0000256" key="1">
    <source>
        <dbReference type="SAM" id="Phobius"/>
    </source>
</evidence>
<feature type="transmembrane region" description="Helical" evidence="1">
    <location>
        <begin position="41"/>
        <end position="67"/>
    </location>
</feature>
<dbReference type="Proteomes" id="UP001054837">
    <property type="component" value="Unassembled WGS sequence"/>
</dbReference>
<dbReference type="AlphaFoldDB" id="A0AAV4RHI8"/>
<keyword evidence="3" id="KW-1185">Reference proteome</keyword>
<evidence type="ECO:0000313" key="3">
    <source>
        <dbReference type="Proteomes" id="UP001054837"/>
    </source>
</evidence>
<gene>
    <name evidence="2" type="ORF">CDAR_274111</name>
</gene>
<evidence type="ECO:0000313" key="2">
    <source>
        <dbReference type="EMBL" id="GIY19602.1"/>
    </source>
</evidence>
<keyword evidence="1" id="KW-0472">Membrane</keyword>
<comment type="caution">
    <text evidence="2">The sequence shown here is derived from an EMBL/GenBank/DDBJ whole genome shotgun (WGS) entry which is preliminary data.</text>
</comment>
<organism evidence="2 3">
    <name type="scientific">Caerostris darwini</name>
    <dbReference type="NCBI Taxonomy" id="1538125"/>
    <lineage>
        <taxon>Eukaryota</taxon>
        <taxon>Metazoa</taxon>
        <taxon>Ecdysozoa</taxon>
        <taxon>Arthropoda</taxon>
        <taxon>Chelicerata</taxon>
        <taxon>Arachnida</taxon>
        <taxon>Araneae</taxon>
        <taxon>Araneomorphae</taxon>
        <taxon>Entelegynae</taxon>
        <taxon>Araneoidea</taxon>
        <taxon>Araneidae</taxon>
        <taxon>Caerostris</taxon>
    </lineage>
</organism>
<sequence length="104" mass="11917">MTHRKPVPYGAAIKADIPVVSSSSFSQKRAQEGIVRFMTYWFIYIVMMLLCQILARLTFVSCILWNICERRSPAEQRACLPKCVIIRLTVRCSVNASTESWKTT</sequence>
<reference evidence="2 3" key="1">
    <citation type="submission" date="2021-06" db="EMBL/GenBank/DDBJ databases">
        <title>Caerostris darwini draft genome.</title>
        <authorList>
            <person name="Kono N."/>
            <person name="Arakawa K."/>
        </authorList>
    </citation>
    <scope>NUCLEOTIDE SEQUENCE [LARGE SCALE GENOMIC DNA]</scope>
</reference>